<feature type="compositionally biased region" description="Polar residues" evidence="4">
    <location>
        <begin position="283"/>
        <end position="302"/>
    </location>
</feature>
<dbReference type="Proteomes" id="UP000622797">
    <property type="component" value="Unassembled WGS sequence"/>
</dbReference>
<protein>
    <recommendedName>
        <fullName evidence="9">Zn(2)-C6 fungal-type domain-containing protein</fullName>
    </recommendedName>
</protein>
<dbReference type="InterPro" id="IPR008967">
    <property type="entry name" value="p53-like_TF_DNA-bd_sf"/>
</dbReference>
<dbReference type="PROSITE" id="PS51517">
    <property type="entry name" value="NDT80"/>
    <property type="match status" value="1"/>
</dbReference>
<dbReference type="PROSITE" id="PS50048">
    <property type="entry name" value="ZN2_CY6_FUNGAL_2"/>
    <property type="match status" value="1"/>
</dbReference>
<evidence type="ECO:0000259" key="5">
    <source>
        <dbReference type="PROSITE" id="PS50048"/>
    </source>
</evidence>
<dbReference type="GO" id="GO:0051321">
    <property type="term" value="P:meiotic cell cycle"/>
    <property type="evidence" value="ECO:0007669"/>
    <property type="project" value="TreeGrafter"/>
</dbReference>
<dbReference type="PROSITE" id="PS00463">
    <property type="entry name" value="ZN2_CY6_FUNGAL_1"/>
    <property type="match status" value="1"/>
</dbReference>
<dbReference type="GO" id="GO:0000228">
    <property type="term" value="C:nuclear chromosome"/>
    <property type="evidence" value="ECO:0007669"/>
    <property type="project" value="TreeGrafter"/>
</dbReference>
<dbReference type="Pfam" id="PF05224">
    <property type="entry name" value="NDT80_PhoG"/>
    <property type="match status" value="1"/>
</dbReference>
<dbReference type="PANTHER" id="PTHR35144">
    <property type="entry name" value="MEIOSIS-SPECIFIC TRANSCRIPTION FACTOR NDT80"/>
    <property type="match status" value="1"/>
</dbReference>
<feature type="region of interest" description="Disordered" evidence="4">
    <location>
        <begin position="358"/>
        <end position="387"/>
    </location>
</feature>
<dbReference type="GO" id="GO:0008270">
    <property type="term" value="F:zinc ion binding"/>
    <property type="evidence" value="ECO:0007669"/>
    <property type="project" value="InterPro"/>
</dbReference>
<gene>
    <name evidence="7" type="ORF">FSARC_5288</name>
</gene>
<feature type="region of interest" description="Disordered" evidence="4">
    <location>
        <begin position="603"/>
        <end position="628"/>
    </location>
</feature>
<reference evidence="7" key="2">
    <citation type="submission" date="2020-05" db="EMBL/GenBank/DDBJ databases">
        <authorList>
            <person name="Kim H.-S."/>
            <person name="Proctor R.H."/>
            <person name="Brown D.W."/>
        </authorList>
    </citation>
    <scope>NUCLEOTIDE SEQUENCE</scope>
    <source>
        <strain evidence="7">NRRL 20472</strain>
    </source>
</reference>
<accession>A0A8H4X9P1</accession>
<dbReference type="Gene3D" id="2.60.40.1390">
    <property type="entry name" value="NDT80 DNA-binding domain"/>
    <property type="match status" value="1"/>
</dbReference>
<feature type="region of interest" description="Disordered" evidence="4">
    <location>
        <begin position="433"/>
        <end position="536"/>
    </location>
</feature>
<dbReference type="GO" id="GO:0003677">
    <property type="term" value="F:DNA binding"/>
    <property type="evidence" value="ECO:0007669"/>
    <property type="project" value="UniProtKB-KW"/>
</dbReference>
<feature type="compositionally biased region" description="Polar residues" evidence="4">
    <location>
        <begin position="481"/>
        <end position="491"/>
    </location>
</feature>
<evidence type="ECO:0000256" key="2">
    <source>
        <dbReference type="ARBA" id="ARBA00023242"/>
    </source>
</evidence>
<dbReference type="PANTHER" id="PTHR35144:SF2">
    <property type="entry name" value="MEIOSIS-SPECIFIC TRANSCRIPTION FACTOR NDT80"/>
    <property type="match status" value="1"/>
</dbReference>
<name>A0A8H4X9P1_9HYPO</name>
<feature type="region of interest" description="Disordered" evidence="4">
    <location>
        <begin position="283"/>
        <end position="310"/>
    </location>
</feature>
<reference evidence="7" key="1">
    <citation type="journal article" date="2020" name="BMC Genomics">
        <title>Correction to: Identification and distribution of gene clusters required for synthesis of sphingolipid metabolism inhibitors in diverse species of the filamentous fungus Fusarium.</title>
        <authorList>
            <person name="Kim H.S."/>
            <person name="Lohmar J.M."/>
            <person name="Busman M."/>
            <person name="Brown D.W."/>
            <person name="Naumann T.A."/>
            <person name="Divon H.H."/>
            <person name="Lysoe E."/>
            <person name="Uhlig S."/>
            <person name="Proctor R.H."/>
        </authorList>
    </citation>
    <scope>NUCLEOTIDE SEQUENCE</scope>
    <source>
        <strain evidence="7">NRRL 20472</strain>
    </source>
</reference>
<dbReference type="InterPro" id="IPR036864">
    <property type="entry name" value="Zn2-C6_fun-type_DNA-bd_sf"/>
</dbReference>
<feature type="compositionally biased region" description="Polar residues" evidence="4">
    <location>
        <begin position="372"/>
        <end position="383"/>
    </location>
</feature>
<sequence>METENSTSLAPSVTASRIYAHGKSQEPPQDDILPFKATDMPVQLQYHDGLGTPIMVNIQVALKGLSLYDGTWTCYRKNYFSCTSSFSLQPQKPNIPIQFTDHHAPQLIEIPEFAISMSATVSDGKESEILEMHQYTTKRDNPERMETVLLNPKPNRAIHPNIMDSCSDVQHSPTEHTFERIRFKRSTRNYQRPNRDQEYCRLRVELWAKFHSHVDGPCSVKVAARESERFIIKGRSPGYYESSGPDSQCLQSRKTALEIAEIVTGGETNFAVDSTLGSVNYSGSGFDNSQDPDLGFSSTNQEPPLRGTTRRRVYQSCERCRERKTRCERPSGQTGPCKRCSKDKHFCKFGVLQRTKRRSSRPVRNLVRDNTDTGVNNTDSSPDMSGEASAPIVQRLMFPAQGAPGYIDDEAHCELSFTELLISDFEDWERLQPKRSRGRGKPPGGSPKQKSQRLTPKTSKLTLPHSSKRSVLVDAEHDSDCGQSPEATLASNDDPDCEFSDEDSGSYSSDDSTLPDSADDSSGSNLSDLEQPMESIEPLNVTDRELADMLQFIDGYQVRKDLTTPYIELRCHLRDSRCGWVAERRVQTVNYAAVNTFWEALESAEGPSRRGSTGGSASDLGTPLKGRQERVTRPVGWGSLVQHLP</sequence>
<dbReference type="InterPro" id="IPR024061">
    <property type="entry name" value="NDT80_DNA-bd_dom"/>
</dbReference>
<comment type="caution">
    <text evidence="7">The sequence shown here is derived from an EMBL/GenBank/DDBJ whole genome shotgun (WGS) entry which is preliminary data.</text>
</comment>
<dbReference type="GO" id="GO:0000981">
    <property type="term" value="F:DNA-binding transcription factor activity, RNA polymerase II-specific"/>
    <property type="evidence" value="ECO:0007669"/>
    <property type="project" value="InterPro"/>
</dbReference>
<dbReference type="OrthoDB" id="2288358at2759"/>
<dbReference type="InterPro" id="IPR052605">
    <property type="entry name" value="Fungal_trans_regulator"/>
</dbReference>
<feature type="compositionally biased region" description="Polar residues" evidence="4">
    <location>
        <begin position="453"/>
        <end position="465"/>
    </location>
</feature>
<organism evidence="7 8">
    <name type="scientific">Fusarium sarcochroum</name>
    <dbReference type="NCBI Taxonomy" id="1208366"/>
    <lineage>
        <taxon>Eukaryota</taxon>
        <taxon>Fungi</taxon>
        <taxon>Dikarya</taxon>
        <taxon>Ascomycota</taxon>
        <taxon>Pezizomycotina</taxon>
        <taxon>Sordariomycetes</taxon>
        <taxon>Hypocreomycetidae</taxon>
        <taxon>Hypocreales</taxon>
        <taxon>Nectriaceae</taxon>
        <taxon>Fusarium</taxon>
        <taxon>Fusarium lateritium species complex</taxon>
    </lineage>
</organism>
<evidence type="ECO:0000313" key="7">
    <source>
        <dbReference type="EMBL" id="KAF4967127.1"/>
    </source>
</evidence>
<dbReference type="SUPFAM" id="SSF57701">
    <property type="entry name" value="Zn2/Cys6 DNA-binding domain"/>
    <property type="match status" value="1"/>
</dbReference>
<dbReference type="InterPro" id="IPR037141">
    <property type="entry name" value="NDT80_DNA-bd_dom_sf"/>
</dbReference>
<dbReference type="AlphaFoldDB" id="A0A8H4X9P1"/>
<feature type="domain" description="Zn(2)-C6 fungal-type" evidence="5">
    <location>
        <begin position="316"/>
        <end position="349"/>
    </location>
</feature>
<dbReference type="GO" id="GO:0045944">
    <property type="term" value="P:positive regulation of transcription by RNA polymerase II"/>
    <property type="evidence" value="ECO:0007669"/>
    <property type="project" value="TreeGrafter"/>
</dbReference>
<feature type="DNA-binding region" description="NDT80" evidence="3">
    <location>
        <begin position="1"/>
        <end position="244"/>
    </location>
</feature>
<dbReference type="CDD" id="cd00067">
    <property type="entry name" value="GAL4"/>
    <property type="match status" value="1"/>
</dbReference>
<dbReference type="InterPro" id="IPR001138">
    <property type="entry name" value="Zn2Cys6_DnaBD"/>
</dbReference>
<evidence type="ECO:0000256" key="3">
    <source>
        <dbReference type="PROSITE-ProRule" id="PRU00850"/>
    </source>
</evidence>
<dbReference type="SUPFAM" id="SSF49417">
    <property type="entry name" value="p53-like transcription factors"/>
    <property type="match status" value="1"/>
</dbReference>
<evidence type="ECO:0000313" key="8">
    <source>
        <dbReference type="Proteomes" id="UP000622797"/>
    </source>
</evidence>
<keyword evidence="8" id="KW-1185">Reference proteome</keyword>
<keyword evidence="1 3" id="KW-0238">DNA-binding</keyword>
<evidence type="ECO:0000259" key="6">
    <source>
        <dbReference type="PROSITE" id="PS51517"/>
    </source>
</evidence>
<feature type="compositionally biased region" description="Acidic residues" evidence="4">
    <location>
        <begin position="493"/>
        <end position="504"/>
    </location>
</feature>
<evidence type="ECO:0008006" key="9">
    <source>
        <dbReference type="Google" id="ProtNLM"/>
    </source>
</evidence>
<dbReference type="EMBL" id="JABEXW010000253">
    <property type="protein sequence ID" value="KAF4967127.1"/>
    <property type="molecule type" value="Genomic_DNA"/>
</dbReference>
<dbReference type="Gene3D" id="4.10.240.10">
    <property type="entry name" value="Zn(2)-C6 fungal-type DNA-binding domain"/>
    <property type="match status" value="1"/>
</dbReference>
<feature type="domain" description="NDT80" evidence="6">
    <location>
        <begin position="1"/>
        <end position="244"/>
    </location>
</feature>
<evidence type="ECO:0000256" key="4">
    <source>
        <dbReference type="SAM" id="MobiDB-lite"/>
    </source>
</evidence>
<keyword evidence="2" id="KW-0539">Nucleus</keyword>
<evidence type="ECO:0000256" key="1">
    <source>
        <dbReference type="ARBA" id="ARBA00023125"/>
    </source>
</evidence>
<proteinExistence type="predicted"/>